<dbReference type="InterPro" id="IPR015421">
    <property type="entry name" value="PyrdxlP-dep_Trfase_major"/>
</dbReference>
<dbReference type="PIRSF" id="PIRSF017617">
    <property type="entry name" value="Thr_aldolase"/>
    <property type="match status" value="1"/>
</dbReference>
<dbReference type="GO" id="GO:0006545">
    <property type="term" value="P:glycine biosynthetic process"/>
    <property type="evidence" value="ECO:0007669"/>
    <property type="project" value="TreeGrafter"/>
</dbReference>
<dbReference type="GO" id="GO:0005829">
    <property type="term" value="C:cytosol"/>
    <property type="evidence" value="ECO:0007669"/>
    <property type="project" value="TreeGrafter"/>
</dbReference>
<dbReference type="GO" id="GO:0006567">
    <property type="term" value="P:L-threonine catabolic process"/>
    <property type="evidence" value="ECO:0007669"/>
    <property type="project" value="TreeGrafter"/>
</dbReference>
<dbReference type="Pfam" id="PF01212">
    <property type="entry name" value="Beta_elim_lyase"/>
    <property type="match status" value="1"/>
</dbReference>
<dbReference type="InterPro" id="IPR015422">
    <property type="entry name" value="PyrdxlP-dep_Trfase_small"/>
</dbReference>
<evidence type="ECO:0000259" key="6">
    <source>
        <dbReference type="Pfam" id="PF01212"/>
    </source>
</evidence>
<feature type="modified residue" description="N6-(pyridoxal phosphate)lysine" evidence="5">
    <location>
        <position position="199"/>
    </location>
</feature>
<evidence type="ECO:0000256" key="3">
    <source>
        <dbReference type="ARBA" id="ARBA00022898"/>
    </source>
</evidence>
<evidence type="ECO:0000256" key="1">
    <source>
        <dbReference type="ARBA" id="ARBA00001933"/>
    </source>
</evidence>
<name>A0A6J4TZ84_9BACT</name>
<accession>A0A6J4TZ84</accession>
<dbReference type="EMBL" id="CADCWF010000012">
    <property type="protein sequence ID" value="CAA9535763.1"/>
    <property type="molecule type" value="Genomic_DNA"/>
</dbReference>
<keyword evidence="3" id="KW-0663">Pyridoxal phosphate</keyword>
<gene>
    <name evidence="7" type="ORF">AVDCRST_MAG59-307</name>
</gene>
<reference evidence="7" key="1">
    <citation type="submission" date="2020-02" db="EMBL/GenBank/DDBJ databases">
        <authorList>
            <person name="Meier V. D."/>
        </authorList>
    </citation>
    <scope>NUCLEOTIDE SEQUENCE</scope>
    <source>
        <strain evidence="7">AVDCRST_MAG59</strain>
    </source>
</reference>
<comment type="similarity">
    <text evidence="2">Belongs to the threonine aldolase family.</text>
</comment>
<dbReference type="InterPro" id="IPR015424">
    <property type="entry name" value="PyrdxlP-dep_Trfase"/>
</dbReference>
<dbReference type="PANTHER" id="PTHR48097">
    <property type="entry name" value="L-THREONINE ALDOLASE-RELATED"/>
    <property type="match status" value="1"/>
</dbReference>
<dbReference type="AlphaFoldDB" id="A0A6J4TZ84"/>
<organism evidence="7">
    <name type="scientific">uncultured Thermomicrobiales bacterium</name>
    <dbReference type="NCBI Taxonomy" id="1645740"/>
    <lineage>
        <taxon>Bacteria</taxon>
        <taxon>Pseudomonadati</taxon>
        <taxon>Thermomicrobiota</taxon>
        <taxon>Thermomicrobia</taxon>
        <taxon>Thermomicrobiales</taxon>
        <taxon>environmental samples</taxon>
    </lineage>
</organism>
<dbReference type="NCBIfam" id="NF041359">
    <property type="entry name" value="GntG_guanitoxin"/>
    <property type="match status" value="1"/>
</dbReference>
<dbReference type="Gene3D" id="3.90.1150.10">
    <property type="entry name" value="Aspartate Aminotransferase, domain 1"/>
    <property type="match status" value="1"/>
</dbReference>
<feature type="domain" description="Aromatic amino acid beta-eliminating lyase/threonine aldolase" evidence="6">
    <location>
        <begin position="3"/>
        <end position="286"/>
    </location>
</feature>
<dbReference type="SUPFAM" id="SSF53383">
    <property type="entry name" value="PLP-dependent transferases"/>
    <property type="match status" value="1"/>
</dbReference>
<comment type="cofactor">
    <cofactor evidence="1">
        <name>pyridoxal 5'-phosphate</name>
        <dbReference type="ChEBI" id="CHEBI:597326"/>
    </cofactor>
</comment>
<dbReference type="Gene3D" id="3.40.640.10">
    <property type="entry name" value="Type I PLP-dependent aspartate aminotransferase-like (Major domain)"/>
    <property type="match status" value="1"/>
</dbReference>
<proteinExistence type="inferred from homology"/>
<dbReference type="InterPro" id="IPR023603">
    <property type="entry name" value="Low_specificity_L-TA-like"/>
</dbReference>
<evidence type="ECO:0000313" key="7">
    <source>
        <dbReference type="EMBL" id="CAA9535763.1"/>
    </source>
</evidence>
<evidence type="ECO:0000256" key="5">
    <source>
        <dbReference type="PIRSR" id="PIRSR017617-1"/>
    </source>
</evidence>
<dbReference type="GO" id="GO:0008732">
    <property type="term" value="F:L-allo-threonine aldolase activity"/>
    <property type="evidence" value="ECO:0007669"/>
    <property type="project" value="TreeGrafter"/>
</dbReference>
<keyword evidence="4 7" id="KW-0456">Lyase</keyword>
<dbReference type="PANTHER" id="PTHR48097:SF9">
    <property type="entry name" value="L-THREONINE ALDOLASE"/>
    <property type="match status" value="1"/>
</dbReference>
<dbReference type="InterPro" id="IPR001597">
    <property type="entry name" value="ArAA_b-elim_lyase/Thr_aldolase"/>
</dbReference>
<evidence type="ECO:0000256" key="2">
    <source>
        <dbReference type="ARBA" id="ARBA00006966"/>
    </source>
</evidence>
<dbReference type="FunFam" id="3.40.640.10:FF:000030">
    <property type="entry name" value="Low-specificity L-threonine aldolase"/>
    <property type="match status" value="1"/>
</dbReference>
<evidence type="ECO:0000256" key="4">
    <source>
        <dbReference type="ARBA" id="ARBA00023239"/>
    </source>
</evidence>
<dbReference type="EC" id="4.1.2.48" evidence="7"/>
<sequence>MIDLSSDTATRPTLAMREAMAEAEVGDEQRREDPTVNRLQEMTAALLGKEAALFLPSGTMCNAIAFCLNANRGEAVILDRESHPNQAEAGGPAWLANVMLRPVDSPRGVFGPNDVRRFLSPGTTHAARTAFVSVENTTNRGGGKVWPLEQLAALRSLVDDHGMRLHMDGARLLNAAVATGTPAAVFAGYADTVWIDLSKGLGAPVGAVLAGSAEFVERARLLKHLFGGAMRQAGVIAAAGVYALEHHVDRLVEDHANAALLAEGLAAVPGITLAHDPIETNIVFFDISGTGLTPDALERGINARDVRFGANYDFTTLIRAVTHLDVSRSDIEQTVIAVRETVAETVLVPA</sequence>
<protein>
    <submittedName>
        <fullName evidence="7">Low-specificity L-threonine aldolase</fullName>
        <ecNumber evidence="7">4.1.2.48</ecNumber>
    </submittedName>
</protein>